<gene>
    <name evidence="2" type="ORF">MetfoDRAFT_0126</name>
</gene>
<accession>H1KWF3</accession>
<feature type="region of interest" description="Disordered" evidence="1">
    <location>
        <begin position="83"/>
        <end position="109"/>
    </location>
</feature>
<sequence length="109" mass="12853">MSCIDKLNYEILYKGGFKECAEFIRKNFKNVKEVNAGEEIFEGIFLIGIPPIPIAYEDNYVIFPYTKPCYGTFVLKIKTEEEKDRELEKDKENKNKKDKKGILSKLKFW</sequence>
<protein>
    <submittedName>
        <fullName evidence="2">Uncharacterized conserved protein UCP006577</fullName>
    </submittedName>
</protein>
<comment type="caution">
    <text evidence="2">The sequence shown here is derived from an EMBL/GenBank/DDBJ whole genome shotgun (WGS) entry which is preliminary data.</text>
</comment>
<name>H1KWF3_9EURY</name>
<dbReference type="Pfam" id="PF08979">
    <property type="entry name" value="DUF1894"/>
    <property type="match status" value="1"/>
</dbReference>
<dbReference type="STRING" id="647171.MetfoDRAFT_0126"/>
<proteinExistence type="predicted"/>
<dbReference type="Proteomes" id="UP000003706">
    <property type="component" value="Unassembled WGS sequence"/>
</dbReference>
<evidence type="ECO:0000313" key="2">
    <source>
        <dbReference type="EMBL" id="EHP89530.1"/>
    </source>
</evidence>
<organism evidence="2 3">
    <name type="scientific">Methanotorris formicicus Mc-S-70</name>
    <dbReference type="NCBI Taxonomy" id="647171"/>
    <lineage>
        <taxon>Archaea</taxon>
        <taxon>Methanobacteriati</taxon>
        <taxon>Methanobacteriota</taxon>
        <taxon>Methanomada group</taxon>
        <taxon>Methanococci</taxon>
        <taxon>Methanococcales</taxon>
        <taxon>Methanocaldococcaceae</taxon>
        <taxon>Methanotorris</taxon>
    </lineage>
</organism>
<dbReference type="PATRIC" id="fig|647171.4.peg.124"/>
<dbReference type="OrthoDB" id="109565at2157"/>
<dbReference type="InterPro" id="IPR012031">
    <property type="entry name" value="MTH0776-like"/>
</dbReference>
<reference evidence="2 3" key="1">
    <citation type="submission" date="2011-09" db="EMBL/GenBank/DDBJ databases">
        <title>The draft genome of Methanotorris formicicus Mc-S-70.</title>
        <authorList>
            <consortium name="US DOE Joint Genome Institute (JGI-PGF)"/>
            <person name="Lucas S."/>
            <person name="Han J."/>
            <person name="Lapidus A."/>
            <person name="Cheng J.-F."/>
            <person name="Goodwin L."/>
            <person name="Pitluck S."/>
            <person name="Peters L."/>
            <person name="Land M.L."/>
            <person name="Hauser L."/>
            <person name="Sieprawska-Lupa M."/>
            <person name="Takai K."/>
            <person name="Miyazaki J."/>
            <person name="Whitman W."/>
            <person name="Woyke T.J."/>
        </authorList>
    </citation>
    <scope>NUCLEOTIDE SEQUENCE [LARGE SCALE GENOMIC DNA]</scope>
    <source>
        <strain evidence="2 3">Mc-S-70</strain>
    </source>
</reference>
<evidence type="ECO:0000256" key="1">
    <source>
        <dbReference type="SAM" id="MobiDB-lite"/>
    </source>
</evidence>
<dbReference type="EMBL" id="AGJL01000002">
    <property type="protein sequence ID" value="EHP89530.1"/>
    <property type="molecule type" value="Genomic_DNA"/>
</dbReference>
<keyword evidence="3" id="KW-1185">Reference proteome</keyword>
<feature type="compositionally biased region" description="Basic and acidic residues" evidence="1">
    <location>
        <begin position="83"/>
        <end position="95"/>
    </location>
</feature>
<dbReference type="RefSeq" id="WP_007043572.1">
    <property type="nucleotide sequence ID" value="NZ_AGJL01000002.1"/>
</dbReference>
<dbReference type="AlphaFoldDB" id="H1KWF3"/>
<dbReference type="PIRSF" id="PIRSF006577">
    <property type="entry name" value="UCP006577"/>
    <property type="match status" value="1"/>
</dbReference>
<evidence type="ECO:0000313" key="3">
    <source>
        <dbReference type="Proteomes" id="UP000003706"/>
    </source>
</evidence>